<dbReference type="AlphaFoldDB" id="A0A977PWL9"/>
<evidence type="ECO:0000313" key="1">
    <source>
        <dbReference type="EMBL" id="UXE60685.1"/>
    </source>
</evidence>
<proteinExistence type="predicted"/>
<accession>A0A977PWL9</accession>
<protein>
    <submittedName>
        <fullName evidence="1">Uncharacterized protein</fullName>
    </submittedName>
</protein>
<sequence length="78" mass="9205">MSNLVLTDEQAIQLVEQLPQQQQAKLMRVLLQKSWSQWLELSQSGQVNIRQIAADKNKNWDEMNKDEQKVLIDEILRE</sequence>
<gene>
    <name evidence="1" type="ORF">KA717_35130</name>
</gene>
<organism evidence="1">
    <name type="scientific">Woronichinia naegeliana WA131</name>
    <dbReference type="NCBI Taxonomy" id="2824559"/>
    <lineage>
        <taxon>Bacteria</taxon>
        <taxon>Bacillati</taxon>
        <taxon>Cyanobacteriota</taxon>
        <taxon>Cyanophyceae</taxon>
        <taxon>Synechococcales</taxon>
        <taxon>Coelosphaeriaceae</taxon>
        <taxon>Woronichinia</taxon>
    </lineage>
</organism>
<dbReference type="KEGG" id="wna:KA717_35130"/>
<reference evidence="1" key="1">
    <citation type="submission" date="2021-04" db="EMBL/GenBank/DDBJ databases">
        <title>Genome sequence of Woronichinia naegeliana from Washington state freshwater lake bloom.</title>
        <authorList>
            <person name="Dreher T.W."/>
        </authorList>
    </citation>
    <scope>NUCLEOTIDE SEQUENCE</scope>
    <source>
        <strain evidence="1">WA131</strain>
    </source>
</reference>
<dbReference type="EMBL" id="CP073041">
    <property type="protein sequence ID" value="UXE60685.1"/>
    <property type="molecule type" value="Genomic_DNA"/>
</dbReference>
<name>A0A977PWL9_9CYAN</name>
<dbReference type="Proteomes" id="UP001065613">
    <property type="component" value="Chromosome"/>
</dbReference>